<protein>
    <submittedName>
        <fullName evidence="1">Uncharacterized protein</fullName>
    </submittedName>
</protein>
<sequence length="42" mass="4629">MSTSIDEQGRGWTAAYEISFYADEAIDMLRRSAILCASIKTG</sequence>
<proteinExistence type="predicted"/>
<accession>A0ABW2Y9Y2</accession>
<keyword evidence="2" id="KW-1185">Reference proteome</keyword>
<reference evidence="2" key="1">
    <citation type="journal article" date="2019" name="Int. J. Syst. Evol. Microbiol.">
        <title>The Global Catalogue of Microorganisms (GCM) 10K type strain sequencing project: providing services to taxonomists for standard genome sequencing and annotation.</title>
        <authorList>
            <consortium name="The Broad Institute Genomics Platform"/>
            <consortium name="The Broad Institute Genome Sequencing Center for Infectious Disease"/>
            <person name="Wu L."/>
            <person name="Ma J."/>
        </authorList>
    </citation>
    <scope>NUCLEOTIDE SEQUENCE [LARGE SCALE GENOMIC DNA]</scope>
    <source>
        <strain evidence="2">CCUG 55585</strain>
    </source>
</reference>
<organism evidence="1 2">
    <name type="scientific">Lysobacter brunescens</name>
    <dbReference type="NCBI Taxonomy" id="262323"/>
    <lineage>
        <taxon>Bacteria</taxon>
        <taxon>Pseudomonadati</taxon>
        <taxon>Pseudomonadota</taxon>
        <taxon>Gammaproteobacteria</taxon>
        <taxon>Lysobacterales</taxon>
        <taxon>Lysobacteraceae</taxon>
        <taxon>Lysobacter</taxon>
    </lineage>
</organism>
<evidence type="ECO:0000313" key="1">
    <source>
        <dbReference type="EMBL" id="MFD0725357.1"/>
    </source>
</evidence>
<gene>
    <name evidence="1" type="ORF">ACFQ0E_07035</name>
</gene>
<name>A0ABW2Y9Y2_9GAMM</name>
<dbReference type="EMBL" id="JBHTIF010000001">
    <property type="protein sequence ID" value="MFD0725357.1"/>
    <property type="molecule type" value="Genomic_DNA"/>
</dbReference>
<dbReference type="RefSeq" id="WP_386822984.1">
    <property type="nucleotide sequence ID" value="NZ_JBHTIF010000001.1"/>
</dbReference>
<dbReference type="Proteomes" id="UP001597110">
    <property type="component" value="Unassembled WGS sequence"/>
</dbReference>
<comment type="caution">
    <text evidence="1">The sequence shown here is derived from an EMBL/GenBank/DDBJ whole genome shotgun (WGS) entry which is preliminary data.</text>
</comment>
<evidence type="ECO:0000313" key="2">
    <source>
        <dbReference type="Proteomes" id="UP001597110"/>
    </source>
</evidence>